<feature type="domain" description="BRCT" evidence="1">
    <location>
        <begin position="72"/>
        <end position="161"/>
    </location>
</feature>
<dbReference type="GO" id="GO:0005667">
    <property type="term" value="C:transcription regulator complex"/>
    <property type="evidence" value="ECO:0007669"/>
    <property type="project" value="TreeGrafter"/>
</dbReference>
<protein>
    <submittedName>
        <fullName evidence="3">BMA-MADF-2</fullName>
    </submittedName>
</protein>
<evidence type="ECO:0000259" key="2">
    <source>
        <dbReference type="PROSITE" id="PS51029"/>
    </source>
</evidence>
<dbReference type="GO" id="GO:0006357">
    <property type="term" value="P:regulation of transcription by RNA polymerase II"/>
    <property type="evidence" value="ECO:0007669"/>
    <property type="project" value="TreeGrafter"/>
</dbReference>
<feature type="domain" description="BRCT" evidence="1">
    <location>
        <begin position="457"/>
        <end position="541"/>
    </location>
</feature>
<gene>
    <name evidence="3" type="primary">Bma-madf-2</name>
    <name evidence="3" type="ORF">BM_Bm3865</name>
</gene>
<dbReference type="GO" id="GO:0005634">
    <property type="term" value="C:nucleus"/>
    <property type="evidence" value="ECO:0007669"/>
    <property type="project" value="TreeGrafter"/>
</dbReference>
<dbReference type="SMART" id="SM00595">
    <property type="entry name" value="MADF"/>
    <property type="match status" value="1"/>
</dbReference>
<proteinExistence type="predicted"/>
<dbReference type="PROSITE" id="PS51029">
    <property type="entry name" value="MADF"/>
    <property type="match status" value="1"/>
</dbReference>
<name>A0A0I9N9I0_BRUMA</name>
<dbReference type="InterPro" id="IPR001357">
    <property type="entry name" value="BRCT_dom"/>
</dbReference>
<dbReference type="SUPFAM" id="SSF52113">
    <property type="entry name" value="BRCT domain"/>
    <property type="match status" value="2"/>
</dbReference>
<dbReference type="EMBL" id="LN857024">
    <property type="protein sequence ID" value="CTP81815.1"/>
    <property type="molecule type" value="Genomic_DNA"/>
</dbReference>
<dbReference type="InterPro" id="IPR006578">
    <property type="entry name" value="MADF-dom"/>
</dbReference>
<feature type="domain" description="MADF" evidence="2">
    <location>
        <begin position="644"/>
        <end position="743"/>
    </location>
</feature>
<dbReference type="Pfam" id="PF12738">
    <property type="entry name" value="PTCB-BRCT"/>
    <property type="match status" value="1"/>
</dbReference>
<evidence type="ECO:0000313" key="3">
    <source>
        <dbReference type="EMBL" id="CTP81815.1"/>
    </source>
</evidence>
<dbReference type="InterPro" id="IPR039353">
    <property type="entry name" value="TF_Adf1"/>
</dbReference>
<dbReference type="Pfam" id="PF10545">
    <property type="entry name" value="MADF_DNA_bdg"/>
    <property type="match status" value="1"/>
</dbReference>
<accession>A0A0I9N9I0</accession>
<dbReference type="PANTHER" id="PTHR12243:SF67">
    <property type="entry name" value="COREPRESSOR OF PANGOLIN, ISOFORM A-RELATED"/>
    <property type="match status" value="1"/>
</dbReference>
<reference evidence="3" key="1">
    <citation type="journal article" date="2007" name="Science">
        <title>Draft genome of the filarial nematode parasite Brugia malayi.</title>
        <authorList>
            <person name="Ghedin E."/>
            <person name="Wang S."/>
            <person name="Spiro D."/>
            <person name="Caler E."/>
            <person name="Zhao Q."/>
            <person name="Crabtree J."/>
            <person name="Allen J.E."/>
            <person name="Delcher A.L."/>
            <person name="Guiliano D.B."/>
            <person name="Miranda-Saavedra D."/>
            <person name="Angiuoli S.V."/>
            <person name="Creasy T."/>
            <person name="Amedeo P."/>
            <person name="Haas B."/>
            <person name="El-Sayed N.M."/>
            <person name="Wortman J.R."/>
            <person name="Feldblyum T."/>
            <person name="Tallon L."/>
            <person name="Schatz M."/>
            <person name="Shumway M."/>
            <person name="Koo H."/>
            <person name="Salzberg S.L."/>
            <person name="Schobel S."/>
            <person name="Pertea M."/>
            <person name="Pop M."/>
            <person name="White O."/>
            <person name="Barton G.J."/>
            <person name="Carlow C.K."/>
            <person name="Crawford M.J."/>
            <person name="Daub J."/>
            <person name="Dimmic M.W."/>
            <person name="Estes C.F."/>
            <person name="Foster J.M."/>
            <person name="Ganatra M."/>
            <person name="Gregory W.F."/>
            <person name="Johnson N.M."/>
            <person name="Jin J."/>
            <person name="Komuniecki R."/>
            <person name="Korf I."/>
            <person name="Kumar S."/>
            <person name="Laney S."/>
            <person name="Li B.W."/>
            <person name="Li W."/>
            <person name="Lindblom T.H."/>
            <person name="Lustigman S."/>
            <person name="Ma D."/>
            <person name="Maina C.V."/>
            <person name="Martin D.M."/>
            <person name="McCarter J.P."/>
            <person name="McReynolds L."/>
            <person name="Mitreva M."/>
            <person name="Nutman T.B."/>
            <person name="Parkinson J."/>
            <person name="Peregrin-Alvarez J.M."/>
            <person name="Poole C."/>
            <person name="Ren Q."/>
            <person name="Saunders L."/>
            <person name="Sluder A.E."/>
            <person name="Smith K."/>
            <person name="Stanke M."/>
            <person name="Unnasch T.R."/>
            <person name="Ware J."/>
            <person name="Wei A.D."/>
            <person name="Weil G."/>
            <person name="Williams D.J."/>
            <person name="Zhang Y."/>
            <person name="Williams S.A."/>
            <person name="Fraser-Liggett C."/>
            <person name="Slatko B."/>
            <person name="Blaxter M.L."/>
            <person name="Scott A.L."/>
        </authorList>
    </citation>
    <scope>NUCLEOTIDE SEQUENCE</scope>
    <source>
        <strain evidence="3">FR3</strain>
    </source>
</reference>
<dbReference type="CDD" id="cd17716">
    <property type="entry name" value="BRCT_microcephalin_rpt1"/>
    <property type="match status" value="1"/>
</dbReference>
<dbReference type="SMART" id="SM00292">
    <property type="entry name" value="BRCT"/>
    <property type="match status" value="3"/>
</dbReference>
<organism evidence="3">
    <name type="scientific">Brugia malayi</name>
    <name type="common">Filarial nematode worm</name>
    <dbReference type="NCBI Taxonomy" id="6279"/>
    <lineage>
        <taxon>Eukaryota</taxon>
        <taxon>Metazoa</taxon>
        <taxon>Ecdysozoa</taxon>
        <taxon>Nematoda</taxon>
        <taxon>Chromadorea</taxon>
        <taxon>Rhabditida</taxon>
        <taxon>Spirurina</taxon>
        <taxon>Spiruromorpha</taxon>
        <taxon>Filarioidea</taxon>
        <taxon>Onchocercidae</taxon>
        <taxon>Brugia</taxon>
    </lineage>
</organism>
<dbReference type="PROSITE" id="PS50172">
    <property type="entry name" value="BRCT"/>
    <property type="match status" value="2"/>
</dbReference>
<dbReference type="Gene3D" id="3.40.50.10190">
    <property type="entry name" value="BRCT domain"/>
    <property type="match status" value="3"/>
</dbReference>
<dbReference type="PANTHER" id="PTHR12243">
    <property type="entry name" value="MADF DOMAIN TRANSCRIPTION FACTOR"/>
    <property type="match status" value="1"/>
</dbReference>
<reference evidence="3" key="2">
    <citation type="submission" date="2012-12" db="EMBL/GenBank/DDBJ databases">
        <authorList>
            <person name="Gao Y.W."/>
            <person name="Fan S.T."/>
            <person name="Sun H.T."/>
            <person name="Wang Z."/>
            <person name="Gao X.L."/>
            <person name="Li Y.G."/>
            <person name="Wang T.C."/>
            <person name="Zhang K."/>
            <person name="Xu W.W."/>
            <person name="Yu Z.J."/>
            <person name="Xia X.Z."/>
        </authorList>
    </citation>
    <scope>NUCLEOTIDE SEQUENCE</scope>
    <source>
        <strain evidence="3">FR3</strain>
    </source>
</reference>
<dbReference type="InterPro" id="IPR036420">
    <property type="entry name" value="BRCT_dom_sf"/>
</dbReference>
<dbReference type="AlphaFoldDB" id="A0A0I9N9I0"/>
<evidence type="ECO:0000259" key="1">
    <source>
        <dbReference type="PROSITE" id="PS50172"/>
    </source>
</evidence>
<sequence length="973" mass="110612">MSRRMTEILSTKSNSSSFHIETPNFFGGISNSSRFLPSEITDSTEHNLWMEAQLKAFEFLSPFQDNHIENVRKSKILEGVLAFVDVKFEKTSVLHQMLSDLGASVNLRFSKNITHLIFWNGRQETLDKAHRLGTKILLISPHWVFKCFMDQIRVDEAPFLLYGVKDLAVPMRLMAMGRMGTINLVFDDQNKPVIRNNCHGRALNSFGSSANHSQIVYAIETLSDQLASKLTSPNDNIDVVEVISPIVDRVRKRLNELNCTCNVVGETSLLKHSENNLSTEACSMDIDKQRQTKGHCRVSKQRRHTISQVSMFHGKSELQFTTPARANSTSTKSISLVEITQSELVKRRGRPTANSEQLAEYTPTRFHRYLQRRYRSVKAKHAAQLNTEKMVSMYRKMMDRNFSEIVSGDRKLLAREILKVRPVVVRTRSSVLNELQNIPSSNEFVKKKKIAKKRVKTGNIILSGISKIERETVFAITKKLGVLKIASTFDERTRYVVSDQEGMRTVNVMRALVKGIPIVTIEWAYRSLEIGGWLKGNDFFVPRWKSAHKAWLNGCMSRLFSTLGLFYVSSKCEPEARHLLHLIKCCHGKTTESLNRAVIFVAPQFEWRALKQLRKDIDTQATYITEKSLLDQMVKMWNDDSRLILIEEVRKRREVWEYKKERYATSERKKELFAEVADALNASGLVTAGLYTEEDVRTQWKNLKDTFKRKLKRRQAEVNAGYEDAEPTWRFWSKMQFVKNNFGPDRNRSSALSSTVLVENTPNTLEKLISSLVEKQMSDDSNNSIDGQIMNATELPSVASTSLPIPSANNSSNNSCNKSTLSNTNTVIPDIQVTSTATPTIEMHIAQFVPPNINYLEGIASHSPLSQHLGFDSNKLRSPSPVNPEIHPCASALADLQKKAMKRKVSEASNEDLQNMQEPDDECAWFGRSVSSALRRLCLTSPLSALTLKKQISDLIYEAEIKQLIRHRKTGHS</sequence>